<reference evidence="4" key="1">
    <citation type="submission" date="2016-10" db="EMBL/GenBank/DDBJ databases">
        <authorList>
            <person name="Varghese N."/>
            <person name="Submissions S."/>
        </authorList>
    </citation>
    <scope>NUCLEOTIDE SEQUENCE [LARGE SCALE GENOMIC DNA]</scope>
    <source>
        <strain evidence="4">DSM 45079</strain>
    </source>
</reference>
<dbReference type="Proteomes" id="UP000182977">
    <property type="component" value="Chromosome I"/>
</dbReference>
<gene>
    <name evidence="3" type="ORF">SAMN04488563_0637</name>
</gene>
<dbReference type="EMBL" id="LT629791">
    <property type="protein sequence ID" value="SDU22175.1"/>
    <property type="molecule type" value="Genomic_DNA"/>
</dbReference>
<dbReference type="AlphaFoldDB" id="A0A1H2GRL6"/>
<proteinExistence type="inferred from homology"/>
<dbReference type="CDD" id="cd07814">
    <property type="entry name" value="SRPBCC_CalC_Aha1-like"/>
    <property type="match status" value="2"/>
</dbReference>
<dbReference type="Gene3D" id="3.30.530.20">
    <property type="match status" value="2"/>
</dbReference>
<dbReference type="SUPFAM" id="SSF55961">
    <property type="entry name" value="Bet v1-like"/>
    <property type="match status" value="2"/>
</dbReference>
<protein>
    <submittedName>
        <fullName evidence="3">Uncharacterized conserved protein YndB, AHSA1/START domain</fullName>
    </submittedName>
</protein>
<dbReference type="STRING" id="419479.SAMN04488563_0637"/>
<dbReference type="InterPro" id="IPR023393">
    <property type="entry name" value="START-like_dom_sf"/>
</dbReference>
<dbReference type="Pfam" id="PF08327">
    <property type="entry name" value="AHSA1"/>
    <property type="match status" value="2"/>
</dbReference>
<evidence type="ECO:0000259" key="2">
    <source>
        <dbReference type="Pfam" id="PF08327"/>
    </source>
</evidence>
<name>A0A1H2GRL6_9ACTN</name>
<evidence type="ECO:0000313" key="3">
    <source>
        <dbReference type="EMBL" id="SDU22175.1"/>
    </source>
</evidence>
<evidence type="ECO:0000313" key="4">
    <source>
        <dbReference type="Proteomes" id="UP000182977"/>
    </source>
</evidence>
<dbReference type="RefSeq" id="WP_046766501.1">
    <property type="nucleotide sequence ID" value="NZ_KQ061219.1"/>
</dbReference>
<accession>A0A1H2GRL6</accession>
<feature type="domain" description="Activator of Hsp90 ATPase homologue 1/2-like C-terminal" evidence="2">
    <location>
        <begin position="159"/>
        <end position="248"/>
    </location>
</feature>
<organism evidence="3 4">
    <name type="scientific">Jiangella alkaliphila</name>
    <dbReference type="NCBI Taxonomy" id="419479"/>
    <lineage>
        <taxon>Bacteria</taxon>
        <taxon>Bacillati</taxon>
        <taxon>Actinomycetota</taxon>
        <taxon>Actinomycetes</taxon>
        <taxon>Jiangellales</taxon>
        <taxon>Jiangellaceae</taxon>
        <taxon>Jiangella</taxon>
    </lineage>
</organism>
<dbReference type="InterPro" id="IPR013538">
    <property type="entry name" value="ASHA1/2-like_C"/>
</dbReference>
<sequence>MTPPARLRARAQAPLAAVRRALTDPAALRSWLAEFAEVDPRRRRYAFWGRYTPDGAEPRQRLLHLDDTTILLAWSLGGEDTTTEIVLAPDGPDATLITLTQSHVPPWSVEVAETDILGMLPTFWALSIANLVDYLEGRDLTPKCDFTSLDMRGEVTIAATPRDVYESMVDPGLYRQWFGANVQIERHVGGRFAMGGFDLDDEPAVIVELEPDRKVRLEWPSLVATWELEGSNGGTRLTFVHSGFDEDNPPYGGWLGWLGGVAALRRFHELYHPDLIWVQLDLPGLPDGMLTESSHDQR</sequence>
<dbReference type="OrthoDB" id="4538425at2"/>
<comment type="similarity">
    <text evidence="1">Belongs to the AHA1 family.</text>
</comment>
<evidence type="ECO:0000256" key="1">
    <source>
        <dbReference type="ARBA" id="ARBA00006817"/>
    </source>
</evidence>
<keyword evidence="4" id="KW-1185">Reference proteome</keyword>
<feature type="domain" description="Activator of Hsp90 ATPase homologue 1/2-like C-terminal" evidence="2">
    <location>
        <begin position="13"/>
        <end position="106"/>
    </location>
</feature>